<name>A0A427Y2Q9_9TREE</name>
<sequence length="278" mass="30433">MRILSSTDTFLMHGQSRSSTRIAELGGECKGCGWTSQVEVDASQTRAVSVESAWLLSADPVLSLPTLTSLQTGAQYKYSFGTVFLGMRKMSGVVPLQAYTVLRTRLGVALGRTEALAVCKLDKSDEDIASLDRMARLVLRDSVVGLIGVSICNLYQSPIRSAHASEKQSADCAPPLHRAFNDRAIEVYLLAPKLYVQYGTSAQLGSARAVLASRLASKRTETLQSHPVREALSLLRPDYRASVSQRRASHEPEKPGHGLEERYRRHRRTGVGCPLSMD</sequence>
<proteinExistence type="predicted"/>
<dbReference type="AlphaFoldDB" id="A0A427Y2Q9"/>
<accession>A0A427Y2Q9</accession>
<gene>
    <name evidence="2" type="ORF">EHS25_005120</name>
</gene>
<dbReference type="Proteomes" id="UP000279259">
    <property type="component" value="Unassembled WGS sequence"/>
</dbReference>
<evidence type="ECO:0000313" key="2">
    <source>
        <dbReference type="EMBL" id="RSH85313.1"/>
    </source>
</evidence>
<organism evidence="2 3">
    <name type="scientific">Saitozyma podzolica</name>
    <dbReference type="NCBI Taxonomy" id="1890683"/>
    <lineage>
        <taxon>Eukaryota</taxon>
        <taxon>Fungi</taxon>
        <taxon>Dikarya</taxon>
        <taxon>Basidiomycota</taxon>
        <taxon>Agaricomycotina</taxon>
        <taxon>Tremellomycetes</taxon>
        <taxon>Tremellales</taxon>
        <taxon>Trimorphomycetaceae</taxon>
        <taxon>Saitozyma</taxon>
    </lineage>
</organism>
<evidence type="ECO:0000256" key="1">
    <source>
        <dbReference type="SAM" id="MobiDB-lite"/>
    </source>
</evidence>
<keyword evidence="3" id="KW-1185">Reference proteome</keyword>
<reference evidence="2 3" key="1">
    <citation type="submission" date="2018-11" db="EMBL/GenBank/DDBJ databases">
        <title>Genome sequence of Saitozyma podzolica DSM 27192.</title>
        <authorList>
            <person name="Aliyu H."/>
            <person name="Gorte O."/>
            <person name="Ochsenreither K."/>
        </authorList>
    </citation>
    <scope>NUCLEOTIDE SEQUENCE [LARGE SCALE GENOMIC DNA]</scope>
    <source>
        <strain evidence="2 3">DSM 27192</strain>
    </source>
</reference>
<comment type="caution">
    <text evidence="2">The sequence shown here is derived from an EMBL/GenBank/DDBJ whole genome shotgun (WGS) entry which is preliminary data.</text>
</comment>
<feature type="region of interest" description="Disordered" evidence="1">
    <location>
        <begin position="241"/>
        <end position="278"/>
    </location>
</feature>
<dbReference type="EMBL" id="RSCD01000021">
    <property type="protein sequence ID" value="RSH85313.1"/>
    <property type="molecule type" value="Genomic_DNA"/>
</dbReference>
<evidence type="ECO:0000313" key="3">
    <source>
        <dbReference type="Proteomes" id="UP000279259"/>
    </source>
</evidence>
<feature type="compositionally biased region" description="Basic and acidic residues" evidence="1">
    <location>
        <begin position="248"/>
        <end position="263"/>
    </location>
</feature>
<protein>
    <submittedName>
        <fullName evidence="2">Uncharacterized protein</fullName>
    </submittedName>
</protein>